<dbReference type="Gene3D" id="3.10.450.50">
    <property type="match status" value="1"/>
</dbReference>
<dbReference type="AlphaFoldDB" id="A0A941BAZ8"/>
<gene>
    <name evidence="2" type="ORF">J8N05_26155</name>
</gene>
<evidence type="ECO:0000313" key="3">
    <source>
        <dbReference type="Proteomes" id="UP000677413"/>
    </source>
</evidence>
<reference evidence="2 3" key="1">
    <citation type="submission" date="2021-04" db="EMBL/GenBank/DDBJ databases">
        <authorList>
            <person name="Tang X."/>
            <person name="Zhou X."/>
            <person name="Chen X."/>
            <person name="Cernava T."/>
            <person name="Zhang C."/>
        </authorList>
    </citation>
    <scope>NUCLEOTIDE SEQUENCE [LARGE SCALE GENOMIC DNA]</scope>
    <source>
        <strain evidence="2 3">BH-SS-21</strain>
    </source>
</reference>
<proteinExistence type="predicted"/>
<keyword evidence="3" id="KW-1185">Reference proteome</keyword>
<comment type="caution">
    <text evidence="2">The sequence shown here is derived from an EMBL/GenBank/DDBJ whole genome shotgun (WGS) entry which is preliminary data.</text>
</comment>
<dbReference type="RefSeq" id="WP_210886618.1">
    <property type="nucleotide sequence ID" value="NZ_JAGPYQ010000001.1"/>
</dbReference>
<dbReference type="EMBL" id="JAGPYQ010000001">
    <property type="protein sequence ID" value="MBQ0851653.1"/>
    <property type="molecule type" value="Genomic_DNA"/>
</dbReference>
<protein>
    <submittedName>
        <fullName evidence="2">Nuclear transport factor 2 family protein</fullName>
    </submittedName>
</protein>
<evidence type="ECO:0000313" key="2">
    <source>
        <dbReference type="EMBL" id="MBQ0851653.1"/>
    </source>
</evidence>
<dbReference type="SUPFAM" id="SSF54427">
    <property type="entry name" value="NTF2-like"/>
    <property type="match status" value="1"/>
</dbReference>
<dbReference type="InterPro" id="IPR032710">
    <property type="entry name" value="NTF2-like_dom_sf"/>
</dbReference>
<dbReference type="InterPro" id="IPR037401">
    <property type="entry name" value="SnoaL-like"/>
</dbReference>
<sequence>MDTAAGPGFDTEALRRGIEGQDATALLSLYADDAELRVVDRNTQPSHPMVIRGREQIGTMLADVYSRDMTHKLDRCVVQGDHVAFQESCLYPDGVRVLANSMMSLRDGKIVDQTVLQAWDAEE</sequence>
<name>A0A941BAZ8_9ACTN</name>
<feature type="domain" description="SnoaL-like" evidence="1">
    <location>
        <begin position="14"/>
        <end position="112"/>
    </location>
</feature>
<accession>A0A941BAZ8</accession>
<dbReference type="Proteomes" id="UP000677413">
    <property type="component" value="Unassembled WGS sequence"/>
</dbReference>
<dbReference type="Pfam" id="PF12680">
    <property type="entry name" value="SnoaL_2"/>
    <property type="match status" value="1"/>
</dbReference>
<evidence type="ECO:0000259" key="1">
    <source>
        <dbReference type="Pfam" id="PF12680"/>
    </source>
</evidence>
<organism evidence="2 3">
    <name type="scientific">Streptomyces liliiviolaceus</name>
    <dbReference type="NCBI Taxonomy" id="2823109"/>
    <lineage>
        <taxon>Bacteria</taxon>
        <taxon>Bacillati</taxon>
        <taxon>Actinomycetota</taxon>
        <taxon>Actinomycetes</taxon>
        <taxon>Kitasatosporales</taxon>
        <taxon>Streptomycetaceae</taxon>
        <taxon>Streptomyces</taxon>
    </lineage>
</organism>